<proteinExistence type="predicted"/>
<dbReference type="RefSeq" id="WP_046521397.1">
    <property type="nucleotide sequence ID" value="NZ_LAVS01000096.1"/>
</dbReference>
<reference evidence="3 4" key="1">
    <citation type="submission" date="2018-11" db="EMBL/GenBank/DDBJ databases">
        <title>Draft genome analysis of Rheinheimera mesophila isolated from an industrial waste site.</title>
        <authorList>
            <person name="Yu Q."/>
            <person name="Qi Y."/>
            <person name="Zhang H."/>
            <person name="Lu Y."/>
            <person name="Pu J."/>
        </authorList>
    </citation>
    <scope>NUCLEOTIDE SEQUENCE [LARGE SCALE GENOMIC DNA]</scope>
    <source>
        <strain evidence="3 4">IITR13</strain>
    </source>
</reference>
<evidence type="ECO:0000313" key="4">
    <source>
        <dbReference type="Proteomes" id="UP000276260"/>
    </source>
</evidence>
<protein>
    <submittedName>
        <fullName evidence="3">Tryptophan 7-halogenase</fullName>
    </submittedName>
</protein>
<evidence type="ECO:0000256" key="1">
    <source>
        <dbReference type="PIRSR" id="PIRSR011396-1"/>
    </source>
</evidence>
<dbReference type="InterPro" id="IPR036188">
    <property type="entry name" value="FAD/NAD-bd_sf"/>
</dbReference>
<dbReference type="InterPro" id="IPR006905">
    <property type="entry name" value="Flavin_halogenase"/>
</dbReference>
<sequence>MTPIKKVVILGGGTAGWLSAALLKKVLGAVVEIELVESDAIGTVGVGEATIPPIRVLNQVLGINEAQFLRETKATIKLAIKFENWRTQGDSYYHSFGAPGRSLTFCHFHHLWLKARQQLGDMTSIWQYDLNYLCAEAGKFASITAKDPILELPYAYHFDAGLYAAFLRKFSEPMGVVRTEGIVDQVTQHHNGHIKSLLLNDGREVKGDFFIDCSGFVSLLLQRKLGVGYDDWSHFLPCDRAWAVPTERFEQTLPYTRAIAHQAGWQWRIPLQHRNGNGLVFCSAHYTEQQALDVLMGNLQSTALAEPKLIKFKTGRARKQWHHNVLAVGLASGFLEPLESTSIHLVQSGIVRLLKMFPHNGIEPATVAEYNKQSEAEFVYIRDFLLLHYHVTERTDSQFWRDMRQLQIPDSLKHKIELFQADGSIFREQHDLFHDASWLQVMLGQGVLPRDYHPLADNFSEAQLKDMLSGIRAIKQEPLAKLPSHDEFLRRACGISAG</sequence>
<keyword evidence="2" id="KW-0274">FAD</keyword>
<keyword evidence="4" id="KW-1185">Reference proteome</keyword>
<feature type="binding site" evidence="2">
    <location>
        <position position="343"/>
    </location>
    <ligand>
        <name>FAD</name>
        <dbReference type="ChEBI" id="CHEBI:57692"/>
    </ligand>
</feature>
<dbReference type="PANTHER" id="PTHR43747">
    <property type="entry name" value="FAD-BINDING PROTEIN"/>
    <property type="match status" value="1"/>
</dbReference>
<dbReference type="GO" id="GO:0000166">
    <property type="term" value="F:nucleotide binding"/>
    <property type="evidence" value="ECO:0007669"/>
    <property type="project" value="UniProtKB-KW"/>
</dbReference>
<dbReference type="AlphaFoldDB" id="A0A3P3QLS9"/>
<dbReference type="OrthoDB" id="5751025at2"/>
<gene>
    <name evidence="3" type="ORF">EIK76_11185</name>
</gene>
<dbReference type="SUPFAM" id="SSF51905">
    <property type="entry name" value="FAD/NAD(P)-binding domain"/>
    <property type="match status" value="1"/>
</dbReference>
<feature type="binding site" evidence="2">
    <location>
        <position position="330"/>
    </location>
    <ligand>
        <name>FAD</name>
        <dbReference type="ChEBI" id="CHEBI:57692"/>
    </ligand>
</feature>
<comment type="caution">
    <text evidence="3">The sequence shown here is derived from an EMBL/GenBank/DDBJ whole genome shotgun (WGS) entry which is preliminary data.</text>
</comment>
<organism evidence="3 4">
    <name type="scientific">Rheinheimera mesophila</name>
    <dbReference type="NCBI Taxonomy" id="1547515"/>
    <lineage>
        <taxon>Bacteria</taxon>
        <taxon>Pseudomonadati</taxon>
        <taxon>Pseudomonadota</taxon>
        <taxon>Gammaproteobacteria</taxon>
        <taxon>Chromatiales</taxon>
        <taxon>Chromatiaceae</taxon>
        <taxon>Rheinheimera</taxon>
    </lineage>
</organism>
<dbReference type="InterPro" id="IPR033856">
    <property type="entry name" value="Trp_halogen"/>
</dbReference>
<feature type="binding site" evidence="2">
    <location>
        <position position="339"/>
    </location>
    <ligand>
        <name>L-tryptophan</name>
        <dbReference type="ChEBI" id="CHEBI:57912"/>
    </ligand>
</feature>
<dbReference type="Pfam" id="PF04820">
    <property type="entry name" value="Trp_halogenase"/>
    <property type="match status" value="1"/>
</dbReference>
<keyword evidence="2" id="KW-0547">Nucleotide-binding</keyword>
<evidence type="ECO:0000313" key="3">
    <source>
        <dbReference type="EMBL" id="RRJ21430.1"/>
    </source>
</evidence>
<dbReference type="Gene3D" id="3.50.50.60">
    <property type="entry name" value="FAD/NAD(P)-binding domain"/>
    <property type="match status" value="1"/>
</dbReference>
<evidence type="ECO:0000256" key="2">
    <source>
        <dbReference type="PIRSR" id="PIRSR011396-2"/>
    </source>
</evidence>
<dbReference type="Proteomes" id="UP000276260">
    <property type="component" value="Unassembled WGS sequence"/>
</dbReference>
<name>A0A3P3QLS9_9GAMM</name>
<feature type="binding site" evidence="2">
    <location>
        <position position="77"/>
    </location>
    <ligand>
        <name>7-chloro-L-tryptophan</name>
        <dbReference type="ChEBI" id="CHEBI:58713"/>
    </ligand>
</feature>
<accession>A0A3P3QLS9</accession>
<feature type="active site" evidence="1">
    <location>
        <position position="77"/>
    </location>
</feature>
<feature type="binding site" evidence="2">
    <location>
        <begin position="12"/>
        <end position="15"/>
    </location>
    <ligand>
        <name>FAD</name>
        <dbReference type="ChEBI" id="CHEBI:57692"/>
    </ligand>
</feature>
<dbReference type="GO" id="GO:0004497">
    <property type="term" value="F:monooxygenase activity"/>
    <property type="evidence" value="ECO:0007669"/>
    <property type="project" value="InterPro"/>
</dbReference>
<dbReference type="EMBL" id="RRCF01000002">
    <property type="protein sequence ID" value="RRJ21430.1"/>
    <property type="molecule type" value="Genomic_DNA"/>
</dbReference>
<dbReference type="PIRSF" id="PIRSF011396">
    <property type="entry name" value="Trp_halogenase"/>
    <property type="match status" value="1"/>
</dbReference>
<feature type="binding site" evidence="2">
    <location>
        <position position="183"/>
    </location>
    <ligand>
        <name>FAD</name>
        <dbReference type="ChEBI" id="CHEBI:57692"/>
    </ligand>
</feature>
<dbReference type="InterPro" id="IPR050816">
    <property type="entry name" value="Flavin-dep_Halogenase_NPB"/>
</dbReference>
<keyword evidence="2" id="KW-0285">Flavoprotein</keyword>
<dbReference type="PANTHER" id="PTHR43747:SF4">
    <property type="entry name" value="FLAVIN-DEPENDENT TRYPTOPHAN HALOGENASE"/>
    <property type="match status" value="1"/>
</dbReference>